<dbReference type="InterPro" id="IPR018939">
    <property type="entry name" value="Autophagy-rel_prot_27"/>
</dbReference>
<evidence type="ECO:0000313" key="8">
    <source>
        <dbReference type="EMBL" id="KAG5638311.1"/>
    </source>
</evidence>
<dbReference type="PANTHER" id="PTHR15071:SF13">
    <property type="entry name" value="AUTOPHAGY-RELATED PROTEIN 27"/>
    <property type="match status" value="1"/>
</dbReference>
<dbReference type="EMBL" id="JABCKI010005769">
    <property type="protein sequence ID" value="KAG5638311.1"/>
    <property type="molecule type" value="Genomic_DNA"/>
</dbReference>
<feature type="transmembrane region" description="Helical" evidence="7">
    <location>
        <begin position="112"/>
        <end position="133"/>
    </location>
</feature>
<keyword evidence="4 7" id="KW-1133">Transmembrane helix</keyword>
<dbReference type="Proteomes" id="UP000717328">
    <property type="component" value="Unassembled WGS sequence"/>
</dbReference>
<evidence type="ECO:0000256" key="5">
    <source>
        <dbReference type="ARBA" id="ARBA00023136"/>
    </source>
</evidence>
<comment type="caution">
    <text evidence="8">The sequence shown here is derived from an EMBL/GenBank/DDBJ whole genome shotgun (WGS) entry which is preliminary data.</text>
</comment>
<sequence>MQGQYVRWAPLQILAQKYISIISKGPEYPHPIDSTPTPQSLNVTLLCSPGESSEPILKSYNGIQVVVEWSVPAGCPIKENDDKEGGTGKDGGEDHGKGPKGDEKPQSAGNGLGWFFLVLILAFVAYFGLGAYYNYSNYGARGADLIPHRDFWKEVPYMFSDVVSHLCSSVRPQRPASRGYMAV</sequence>
<evidence type="ECO:0000256" key="4">
    <source>
        <dbReference type="ARBA" id="ARBA00022989"/>
    </source>
</evidence>
<reference evidence="8" key="1">
    <citation type="submission" date="2021-02" db="EMBL/GenBank/DDBJ databases">
        <authorList>
            <person name="Nieuwenhuis M."/>
            <person name="Van De Peppel L.J.J."/>
        </authorList>
    </citation>
    <scope>NUCLEOTIDE SEQUENCE</scope>
    <source>
        <strain evidence="8">D49</strain>
    </source>
</reference>
<name>A0A9P7K800_9AGAR</name>
<keyword evidence="5 7" id="KW-0472">Membrane</keyword>
<protein>
    <recommendedName>
        <fullName evidence="10">Autophagy-related protein 27</fullName>
    </recommendedName>
</protein>
<organism evidence="8 9">
    <name type="scientific">Sphagnurus paluster</name>
    <dbReference type="NCBI Taxonomy" id="117069"/>
    <lineage>
        <taxon>Eukaryota</taxon>
        <taxon>Fungi</taxon>
        <taxon>Dikarya</taxon>
        <taxon>Basidiomycota</taxon>
        <taxon>Agaricomycotina</taxon>
        <taxon>Agaricomycetes</taxon>
        <taxon>Agaricomycetidae</taxon>
        <taxon>Agaricales</taxon>
        <taxon>Tricholomatineae</taxon>
        <taxon>Lyophyllaceae</taxon>
        <taxon>Sphagnurus</taxon>
    </lineage>
</organism>
<reference evidence="8" key="2">
    <citation type="submission" date="2021-10" db="EMBL/GenBank/DDBJ databases">
        <title>Phylogenomics reveals ancestral predisposition of the termite-cultivated fungus Termitomyces towards a domesticated lifestyle.</title>
        <authorList>
            <person name="Auxier B."/>
            <person name="Grum-Grzhimaylo A."/>
            <person name="Cardenas M.E."/>
            <person name="Lodge J.D."/>
            <person name="Laessoe T."/>
            <person name="Pedersen O."/>
            <person name="Smith M.E."/>
            <person name="Kuyper T.W."/>
            <person name="Franco-Molano E.A."/>
            <person name="Baroni T.J."/>
            <person name="Aanen D.K."/>
        </authorList>
    </citation>
    <scope>NUCLEOTIDE SEQUENCE</scope>
    <source>
        <strain evidence="8">D49</strain>
    </source>
</reference>
<dbReference type="Pfam" id="PF09451">
    <property type="entry name" value="ATG27"/>
    <property type="match status" value="1"/>
</dbReference>
<evidence type="ECO:0008006" key="10">
    <source>
        <dbReference type="Google" id="ProtNLM"/>
    </source>
</evidence>
<dbReference type="GO" id="GO:0012505">
    <property type="term" value="C:endomembrane system"/>
    <property type="evidence" value="ECO:0007669"/>
    <property type="project" value="UniProtKB-ARBA"/>
</dbReference>
<feature type="compositionally biased region" description="Basic and acidic residues" evidence="6">
    <location>
        <begin position="78"/>
        <end position="105"/>
    </location>
</feature>
<keyword evidence="9" id="KW-1185">Reference proteome</keyword>
<evidence type="ECO:0000256" key="7">
    <source>
        <dbReference type="SAM" id="Phobius"/>
    </source>
</evidence>
<dbReference type="OrthoDB" id="29460at2759"/>
<accession>A0A9P7K800</accession>
<gene>
    <name evidence="8" type="ORF">H0H81_000729</name>
</gene>
<feature type="region of interest" description="Disordered" evidence="6">
    <location>
        <begin position="76"/>
        <end position="105"/>
    </location>
</feature>
<comment type="subcellular location">
    <subcellularLocation>
        <location evidence="1">Membrane</location>
        <topology evidence="1">Single-pass membrane protein</topology>
    </subcellularLocation>
</comment>
<evidence type="ECO:0000256" key="3">
    <source>
        <dbReference type="ARBA" id="ARBA00022729"/>
    </source>
</evidence>
<evidence type="ECO:0000256" key="6">
    <source>
        <dbReference type="SAM" id="MobiDB-lite"/>
    </source>
</evidence>
<keyword evidence="2 7" id="KW-0812">Transmembrane</keyword>
<evidence type="ECO:0000256" key="1">
    <source>
        <dbReference type="ARBA" id="ARBA00004167"/>
    </source>
</evidence>
<dbReference type="AlphaFoldDB" id="A0A9P7K800"/>
<keyword evidence="3" id="KW-0732">Signal</keyword>
<evidence type="ECO:0000256" key="2">
    <source>
        <dbReference type="ARBA" id="ARBA00022692"/>
    </source>
</evidence>
<evidence type="ECO:0000313" key="9">
    <source>
        <dbReference type="Proteomes" id="UP000717328"/>
    </source>
</evidence>
<proteinExistence type="predicted"/>
<dbReference type="PANTHER" id="PTHR15071">
    <property type="entry name" value="MANNOSE-6-PHOSPHATE RECEPTOR FAMILY MEMBER"/>
    <property type="match status" value="1"/>
</dbReference>
<dbReference type="GO" id="GO:0016020">
    <property type="term" value="C:membrane"/>
    <property type="evidence" value="ECO:0007669"/>
    <property type="project" value="UniProtKB-SubCell"/>
</dbReference>